<sequence length="124" mass="13442">MKQRVKNIYYLAKAQVTLKDLKSKTYEAVALPAGAEIMSIDVEVLEPAVTATKLDLGLKVGKDYSKEAFGNDLDLSAKANHKSSVVTSTKLGGVVTLEFDQKPTGGEVVVRVAYFCPSEILTEF</sequence>
<dbReference type="EMBL" id="UGHV01000001">
    <property type="protein sequence ID" value="STO96196.1"/>
    <property type="molecule type" value="Genomic_DNA"/>
</dbReference>
<dbReference type="EMBL" id="UGHV01000001">
    <property type="protein sequence ID" value="STO96261.1"/>
    <property type="molecule type" value="Genomic_DNA"/>
</dbReference>
<evidence type="ECO:0000313" key="1">
    <source>
        <dbReference type="EMBL" id="STO96196.1"/>
    </source>
</evidence>
<reference evidence="1 3" key="1">
    <citation type="submission" date="2018-06" db="EMBL/GenBank/DDBJ databases">
        <authorList>
            <consortium name="Pathogen Informatics"/>
            <person name="Doyle S."/>
        </authorList>
    </citation>
    <scope>NUCLEOTIDE SEQUENCE [LARGE SCALE GENOMIC DNA]</scope>
    <source>
        <strain evidence="1 3">NCTC12410</strain>
    </source>
</reference>
<organism evidence="1 3">
    <name type="scientific">Helicobacter canis</name>
    <dbReference type="NCBI Taxonomy" id="29419"/>
    <lineage>
        <taxon>Bacteria</taxon>
        <taxon>Pseudomonadati</taxon>
        <taxon>Campylobacterota</taxon>
        <taxon>Epsilonproteobacteria</taxon>
        <taxon>Campylobacterales</taxon>
        <taxon>Helicobacteraceae</taxon>
        <taxon>Helicobacter</taxon>
    </lineage>
</organism>
<evidence type="ECO:0000313" key="3">
    <source>
        <dbReference type="Proteomes" id="UP000254841"/>
    </source>
</evidence>
<name>A0A377J306_9HELI</name>
<dbReference type="Proteomes" id="UP000254841">
    <property type="component" value="Unassembled WGS sequence"/>
</dbReference>
<dbReference type="AlphaFoldDB" id="A0A377J306"/>
<dbReference type="RefSeq" id="WP_115010579.1">
    <property type="nucleotide sequence ID" value="NZ_UGHV01000001.1"/>
</dbReference>
<evidence type="ECO:0000313" key="2">
    <source>
        <dbReference type="EMBL" id="STO96261.1"/>
    </source>
</evidence>
<accession>A0A377J306</accession>
<proteinExistence type="predicted"/>
<gene>
    <name evidence="1" type="ORF">NCTC12410_00005</name>
    <name evidence="2" type="ORF">NCTC12410_00070</name>
</gene>
<protein>
    <submittedName>
        <fullName evidence="1">Uncharacterized protein</fullName>
    </submittedName>
</protein>
<dbReference type="OrthoDB" id="5329925at2"/>